<keyword evidence="3 4" id="KW-0460">Magnesium</keyword>
<feature type="transmembrane region" description="Helical" evidence="5">
    <location>
        <begin position="369"/>
        <end position="392"/>
    </location>
</feature>
<dbReference type="GO" id="GO:0046872">
    <property type="term" value="F:metal ion binding"/>
    <property type="evidence" value="ECO:0007669"/>
    <property type="project" value="UniProtKB-KW"/>
</dbReference>
<evidence type="ECO:0000256" key="5">
    <source>
        <dbReference type="SAM" id="Phobius"/>
    </source>
</evidence>
<reference evidence="6" key="2">
    <citation type="journal article" date="2023" name="IMA Fungus">
        <title>Comparative genomic study of the Penicillium genus elucidates a diverse pangenome and 15 lateral gene transfer events.</title>
        <authorList>
            <person name="Petersen C."/>
            <person name="Sorensen T."/>
            <person name="Nielsen M.R."/>
            <person name="Sondergaard T.E."/>
            <person name="Sorensen J.L."/>
            <person name="Fitzpatrick D.A."/>
            <person name="Frisvad J.C."/>
            <person name="Nielsen K.L."/>
        </authorList>
    </citation>
    <scope>NUCLEOTIDE SEQUENCE</scope>
    <source>
        <strain evidence="6">IBT 16125</strain>
    </source>
</reference>
<dbReference type="EC" id="4.2.3.-" evidence="4"/>
<dbReference type="InterPro" id="IPR008949">
    <property type="entry name" value="Isoprenoid_synthase_dom_sf"/>
</dbReference>
<organism evidence="6 7">
    <name type="scientific">Penicillium daleae</name>
    <dbReference type="NCBI Taxonomy" id="63821"/>
    <lineage>
        <taxon>Eukaryota</taxon>
        <taxon>Fungi</taxon>
        <taxon>Dikarya</taxon>
        <taxon>Ascomycota</taxon>
        <taxon>Pezizomycotina</taxon>
        <taxon>Eurotiomycetes</taxon>
        <taxon>Eurotiomycetidae</taxon>
        <taxon>Eurotiales</taxon>
        <taxon>Aspergillaceae</taxon>
        <taxon>Penicillium</taxon>
    </lineage>
</organism>
<dbReference type="InterPro" id="IPR034686">
    <property type="entry name" value="Terpene_cyclase-like_2"/>
</dbReference>
<keyword evidence="7" id="KW-1185">Reference proteome</keyword>
<dbReference type="SFLD" id="SFLDS00005">
    <property type="entry name" value="Isoprenoid_Synthase_Type_I"/>
    <property type="match status" value="1"/>
</dbReference>
<comment type="cofactor">
    <cofactor evidence="1 4">
        <name>Mg(2+)</name>
        <dbReference type="ChEBI" id="CHEBI:18420"/>
    </cofactor>
</comment>
<keyword evidence="4" id="KW-0456">Lyase</keyword>
<dbReference type="Proteomes" id="UP001213681">
    <property type="component" value="Unassembled WGS sequence"/>
</dbReference>
<gene>
    <name evidence="6" type="ORF">N7458_004148</name>
</gene>
<evidence type="ECO:0000256" key="4">
    <source>
        <dbReference type="RuleBase" id="RU366034"/>
    </source>
</evidence>
<dbReference type="PANTHER" id="PTHR35201">
    <property type="entry name" value="TERPENE SYNTHASE"/>
    <property type="match status" value="1"/>
</dbReference>
<dbReference type="GeneID" id="81597773"/>
<proteinExistence type="inferred from homology"/>
<dbReference type="SFLD" id="SFLDG01020">
    <property type="entry name" value="Terpene_Cyclase_Like_2"/>
    <property type="match status" value="1"/>
</dbReference>
<dbReference type="RefSeq" id="XP_056768257.1">
    <property type="nucleotide sequence ID" value="XM_056907530.1"/>
</dbReference>
<dbReference type="GO" id="GO:0010333">
    <property type="term" value="F:terpene synthase activity"/>
    <property type="evidence" value="ECO:0007669"/>
    <property type="project" value="InterPro"/>
</dbReference>
<evidence type="ECO:0000256" key="1">
    <source>
        <dbReference type="ARBA" id="ARBA00001946"/>
    </source>
</evidence>
<evidence type="ECO:0000313" key="7">
    <source>
        <dbReference type="Proteomes" id="UP001213681"/>
    </source>
</evidence>
<evidence type="ECO:0000256" key="2">
    <source>
        <dbReference type="ARBA" id="ARBA00006333"/>
    </source>
</evidence>
<dbReference type="Gene3D" id="1.10.600.10">
    <property type="entry name" value="Farnesyl Diphosphate Synthase"/>
    <property type="match status" value="1"/>
</dbReference>
<accession>A0AAD6CAE2</accession>
<dbReference type="AlphaFoldDB" id="A0AAD6CAE2"/>
<protein>
    <recommendedName>
        <fullName evidence="4">Terpene synthase</fullName>
        <ecNumber evidence="4">4.2.3.-</ecNumber>
    </recommendedName>
</protein>
<keyword evidence="5" id="KW-0472">Membrane</keyword>
<dbReference type="SUPFAM" id="SSF48576">
    <property type="entry name" value="Terpenoid synthases"/>
    <property type="match status" value="1"/>
</dbReference>
<evidence type="ECO:0000313" key="6">
    <source>
        <dbReference type="EMBL" id="KAJ5455884.1"/>
    </source>
</evidence>
<sequence>MAEQAVNTPHKAFRGSLEGQVVTIPSIYKLIPGWQPNLHEGYKRARDDELGPWLFCAADFGRFAAVWVPNSQSYRVLCTAAKYFAWYFVYDDIFDCGSLKHDQRAAENYRQSSLQYFQFTLLGLGSLPELSGFDSELQNALHSWDEVGEHIREVYSENTRKVLCDEMIRYVGSLNNVDSIFRDNDLPSVEEYWNRREATAGVYCVVATIPFIYGVDIEQADIKIPAMRDLWKHTSYSSNDMFSLRKELGENQIENLIPVLILNCGLDCNTAMQKSYQLLHNEAEGLQHAKSRLFHSSQQVSPNISAAFIKGYLDTTMGLAHWSYCGARYFKSWEQDDQNVIKFTVQGQTQRKSEINLNEQVQGPGSVTWYRFLPIQIFFITPTIFSLVALMARSTGFRWFSRG</sequence>
<dbReference type="PANTHER" id="PTHR35201:SF4">
    <property type="entry name" value="BETA-PINACENE SYNTHASE-RELATED"/>
    <property type="match status" value="1"/>
</dbReference>
<dbReference type="Pfam" id="PF19086">
    <property type="entry name" value="Terpene_syn_C_2"/>
    <property type="match status" value="1"/>
</dbReference>
<name>A0AAD6CAE2_9EURO</name>
<reference evidence="6" key="1">
    <citation type="submission" date="2022-12" db="EMBL/GenBank/DDBJ databases">
        <authorList>
            <person name="Petersen C."/>
        </authorList>
    </citation>
    <scope>NUCLEOTIDE SEQUENCE</scope>
    <source>
        <strain evidence="6">IBT 16125</strain>
    </source>
</reference>
<evidence type="ECO:0000256" key="3">
    <source>
        <dbReference type="ARBA" id="ARBA00022842"/>
    </source>
</evidence>
<dbReference type="GO" id="GO:0008299">
    <property type="term" value="P:isoprenoid biosynthetic process"/>
    <property type="evidence" value="ECO:0007669"/>
    <property type="project" value="UniProtKB-ARBA"/>
</dbReference>
<dbReference type="EMBL" id="JAPVEA010000004">
    <property type="protein sequence ID" value="KAJ5455884.1"/>
    <property type="molecule type" value="Genomic_DNA"/>
</dbReference>
<keyword evidence="5" id="KW-0812">Transmembrane</keyword>
<keyword evidence="5" id="KW-1133">Transmembrane helix</keyword>
<comment type="similarity">
    <text evidence="2 4">Belongs to the terpene synthase family.</text>
</comment>
<comment type="caution">
    <text evidence="6">The sequence shown here is derived from an EMBL/GenBank/DDBJ whole genome shotgun (WGS) entry which is preliminary data.</text>
</comment>
<keyword evidence="4" id="KW-0479">Metal-binding</keyword>